<accession>A0ACC0A315</accession>
<proteinExistence type="predicted"/>
<sequence length="266" mass="30155">MEDLRAPVVPTWNSLPPGARFYPSEEQLVCYYLSSKNDGSNYYGIDVIREIDLYSYDPFNLPEMSCFRFGRGGRRRHWYCYVGRIIRERGRRRAGSGYWKKRGKVKDIVGGGAAEKIAMGTRKSFVFYLGDSPKNAVKTDWVMYEYALGDQNMASFVLCRVFLRSCRCTNLEKHVVVSFCGDDSIATVHRCVGVQCEGTTASVIAESKSHNNNFHDNDNEDLKLSSGLDTVNQIIHEPMNEKELIAISEGDFIELNDLRCPLVGID</sequence>
<comment type="caution">
    <text evidence="1">The sequence shown here is derived from an EMBL/GenBank/DDBJ whole genome shotgun (WGS) entry which is preliminary data.</text>
</comment>
<organism evidence="1 2">
    <name type="scientific">Catharanthus roseus</name>
    <name type="common">Madagascar periwinkle</name>
    <name type="synonym">Vinca rosea</name>
    <dbReference type="NCBI Taxonomy" id="4058"/>
    <lineage>
        <taxon>Eukaryota</taxon>
        <taxon>Viridiplantae</taxon>
        <taxon>Streptophyta</taxon>
        <taxon>Embryophyta</taxon>
        <taxon>Tracheophyta</taxon>
        <taxon>Spermatophyta</taxon>
        <taxon>Magnoliopsida</taxon>
        <taxon>eudicotyledons</taxon>
        <taxon>Gunneridae</taxon>
        <taxon>Pentapetalae</taxon>
        <taxon>asterids</taxon>
        <taxon>lamiids</taxon>
        <taxon>Gentianales</taxon>
        <taxon>Apocynaceae</taxon>
        <taxon>Rauvolfioideae</taxon>
        <taxon>Vinceae</taxon>
        <taxon>Catharanthinae</taxon>
        <taxon>Catharanthus</taxon>
    </lineage>
</organism>
<name>A0ACC0A315_CATRO</name>
<protein>
    <submittedName>
        <fullName evidence="1">Uncharacterized protein</fullName>
    </submittedName>
</protein>
<keyword evidence="2" id="KW-1185">Reference proteome</keyword>
<evidence type="ECO:0000313" key="1">
    <source>
        <dbReference type="EMBL" id="KAI5655273.1"/>
    </source>
</evidence>
<reference evidence="2" key="1">
    <citation type="journal article" date="2023" name="Nat. Plants">
        <title>Single-cell RNA sequencing provides a high-resolution roadmap for understanding the multicellular compartmentation of specialized metabolism.</title>
        <authorList>
            <person name="Sun S."/>
            <person name="Shen X."/>
            <person name="Li Y."/>
            <person name="Li Y."/>
            <person name="Wang S."/>
            <person name="Li R."/>
            <person name="Zhang H."/>
            <person name="Shen G."/>
            <person name="Guo B."/>
            <person name="Wei J."/>
            <person name="Xu J."/>
            <person name="St-Pierre B."/>
            <person name="Chen S."/>
            <person name="Sun C."/>
        </authorList>
    </citation>
    <scope>NUCLEOTIDE SEQUENCE [LARGE SCALE GENOMIC DNA]</scope>
</reference>
<gene>
    <name evidence="1" type="ORF">M9H77_32460</name>
</gene>
<dbReference type="EMBL" id="CM044707">
    <property type="protein sequence ID" value="KAI5655273.1"/>
    <property type="molecule type" value="Genomic_DNA"/>
</dbReference>
<dbReference type="Proteomes" id="UP001060085">
    <property type="component" value="Linkage Group LG07"/>
</dbReference>
<evidence type="ECO:0000313" key="2">
    <source>
        <dbReference type="Proteomes" id="UP001060085"/>
    </source>
</evidence>